<dbReference type="PRINTS" id="PR00775">
    <property type="entry name" value="HEATSHOCK90"/>
</dbReference>
<dbReference type="InterPro" id="IPR036890">
    <property type="entry name" value="HATPase_C_sf"/>
</dbReference>
<dbReference type="PANTHER" id="PTHR11528">
    <property type="entry name" value="HEAT SHOCK PROTEIN 90 FAMILY MEMBER"/>
    <property type="match status" value="1"/>
</dbReference>
<dbReference type="EMBL" id="BTCL01000002">
    <property type="protein sequence ID" value="GMK43577.1"/>
    <property type="molecule type" value="Genomic_DNA"/>
</dbReference>
<evidence type="ECO:0000256" key="3">
    <source>
        <dbReference type="ARBA" id="ARBA00022840"/>
    </source>
</evidence>
<dbReference type="SUPFAM" id="SSF55874">
    <property type="entry name" value="ATPase domain of HSP90 chaperone/DNA topoisomerase II/histidine kinase"/>
    <property type="match status" value="1"/>
</dbReference>
<evidence type="ECO:0000256" key="4">
    <source>
        <dbReference type="ARBA" id="ARBA00023186"/>
    </source>
</evidence>
<protein>
    <submittedName>
        <fullName evidence="5">Molecular chaperone HtpG</fullName>
    </submittedName>
</protein>
<dbReference type="PIRSF" id="PIRSF002583">
    <property type="entry name" value="Hsp90"/>
    <property type="match status" value="1"/>
</dbReference>
<sequence>MSNMNFQVNLQGIIDLLSNHLYSDPGVFVRELLQNAVDAVTARKRLGHITEGKVAVELFPSSHTISFMDNGIGLTESEIEQFLARIGSTTKKADQDSADDYIGQFGVGLLSCFVISDEIVLITRSALEGDSLEWRGKPDGTYVTKKLKRTVPIGTTVYLKLKPEYEEYAEWYKMYQQLERFGKYLETPIVLTEDKDSRQINDTTPPWRMGKAEAISYIEDSEYEKPMDIIPLKSLIGDTEGIAYILPYSVSLQDEKRHKAYLKRVLLSDKMNNMLPSWAFFVNGIINTNSLRPTASRESFQENDLFYAVRDELGVCIKRYLIELADKDPELFTRIVLIHYASLKTLAAEDDELYELFILHLSFETSYGDLKMVDILRNHRHIMVTSSFDEFRQVARVAKAQNMMVINGGYVHDLELIRKLPSIDEQVQVSVLDILSFSSRFESLGRSERDEVQPFLDLADRLLAPYQCCSLIKWFEPADIPVLFNINQEVNFFKMMEESEEQANALFAEVVHVIKDELYEKPYARLCFNYNNPIVRKAIASGDLKLQQNSIELLYTQALLMGNHPLSSEELRLMNESLLQFMNMGLDRNAEVGR</sequence>
<keyword evidence="6" id="KW-1185">Reference proteome</keyword>
<evidence type="ECO:0000256" key="1">
    <source>
        <dbReference type="ARBA" id="ARBA00008239"/>
    </source>
</evidence>
<dbReference type="Gene3D" id="3.30.565.10">
    <property type="entry name" value="Histidine kinase-like ATPase, C-terminal domain"/>
    <property type="match status" value="1"/>
</dbReference>
<dbReference type="SUPFAM" id="SSF54211">
    <property type="entry name" value="Ribosomal protein S5 domain 2-like"/>
    <property type="match status" value="1"/>
</dbReference>
<dbReference type="InterPro" id="IPR020575">
    <property type="entry name" value="Hsp90_N"/>
</dbReference>
<dbReference type="InterPro" id="IPR001404">
    <property type="entry name" value="Hsp90_fam"/>
</dbReference>
<gene>
    <name evidence="5" type="ORF">PghCCS26_07040</name>
</gene>
<evidence type="ECO:0000313" key="6">
    <source>
        <dbReference type="Proteomes" id="UP001285921"/>
    </source>
</evidence>
<dbReference type="Proteomes" id="UP001285921">
    <property type="component" value="Unassembled WGS sequence"/>
</dbReference>
<accession>A0ABQ6NHA6</accession>
<proteinExistence type="inferred from homology"/>
<dbReference type="InterPro" id="IPR020568">
    <property type="entry name" value="Ribosomal_Su5_D2-typ_SF"/>
</dbReference>
<comment type="caution">
    <text evidence="5">The sequence shown here is derived from an EMBL/GenBank/DDBJ whole genome shotgun (WGS) entry which is preliminary data.</text>
</comment>
<keyword evidence="2" id="KW-0547">Nucleotide-binding</keyword>
<dbReference type="NCBIfam" id="NF010683">
    <property type="entry name" value="PRK14083.1"/>
    <property type="match status" value="1"/>
</dbReference>
<dbReference type="Pfam" id="PF00183">
    <property type="entry name" value="HSP90"/>
    <property type="match status" value="1"/>
</dbReference>
<name>A0ABQ6NHA6_9BACL</name>
<evidence type="ECO:0000313" key="5">
    <source>
        <dbReference type="EMBL" id="GMK43577.1"/>
    </source>
</evidence>
<comment type="similarity">
    <text evidence="1">Belongs to the heat shock protein 90 family.</text>
</comment>
<keyword evidence="4" id="KW-0143">Chaperone</keyword>
<dbReference type="Gene3D" id="3.30.230.80">
    <property type="match status" value="1"/>
</dbReference>
<evidence type="ECO:0000256" key="2">
    <source>
        <dbReference type="ARBA" id="ARBA00022741"/>
    </source>
</evidence>
<dbReference type="Pfam" id="PF13589">
    <property type="entry name" value="HATPase_c_3"/>
    <property type="match status" value="1"/>
</dbReference>
<keyword evidence="3" id="KW-0067">ATP-binding</keyword>
<reference evidence="5 6" key="1">
    <citation type="submission" date="2023-05" db="EMBL/GenBank/DDBJ databases">
        <title>Draft genome of Paenibacillus sp. CCS26.</title>
        <authorList>
            <person name="Akita H."/>
            <person name="Shinto Y."/>
            <person name="Kimura Z."/>
        </authorList>
    </citation>
    <scope>NUCLEOTIDE SEQUENCE [LARGE SCALE GENOMIC DNA]</scope>
    <source>
        <strain evidence="5 6">CCS26</strain>
    </source>
</reference>
<organism evidence="5 6">
    <name type="scientific">Paenibacillus glycanilyticus</name>
    <dbReference type="NCBI Taxonomy" id="126569"/>
    <lineage>
        <taxon>Bacteria</taxon>
        <taxon>Bacillati</taxon>
        <taxon>Bacillota</taxon>
        <taxon>Bacilli</taxon>
        <taxon>Bacillales</taxon>
        <taxon>Paenibacillaceae</taxon>
        <taxon>Paenibacillus</taxon>
    </lineage>
</organism>